<accession>A0A345YJL4</accession>
<evidence type="ECO:0000256" key="3">
    <source>
        <dbReference type="ARBA" id="ARBA00022840"/>
    </source>
</evidence>
<dbReference type="Pfam" id="PF00437">
    <property type="entry name" value="T2SSE"/>
    <property type="match status" value="1"/>
</dbReference>
<dbReference type="Gene3D" id="3.30.450.90">
    <property type="match status" value="1"/>
</dbReference>
<name>A0A345YJL4_9SPHN</name>
<dbReference type="PANTHER" id="PTHR30258">
    <property type="entry name" value="TYPE II SECRETION SYSTEM PROTEIN GSPE-RELATED"/>
    <property type="match status" value="1"/>
</dbReference>
<evidence type="ECO:0000256" key="4">
    <source>
        <dbReference type="SAM" id="MobiDB-lite"/>
    </source>
</evidence>
<dbReference type="SUPFAM" id="SSF52540">
    <property type="entry name" value="P-loop containing nucleoside triphosphate hydrolases"/>
    <property type="match status" value="1"/>
</dbReference>
<evidence type="ECO:0000313" key="6">
    <source>
        <dbReference type="EMBL" id="AXK44116.1"/>
    </source>
</evidence>
<proteinExistence type="inferred from homology"/>
<dbReference type="KEGG" id="err:DVR09_16825"/>
<keyword evidence="6" id="KW-0614">Plasmid</keyword>
<evidence type="ECO:0000256" key="1">
    <source>
        <dbReference type="ARBA" id="ARBA00006611"/>
    </source>
</evidence>
<dbReference type="OrthoDB" id="9804785at2"/>
<reference evidence="6 7" key="1">
    <citation type="submission" date="2018-07" db="EMBL/GenBank/DDBJ databases">
        <title>Genome sequence of Erythrobacter strain YH-07, an antagonistic bacterium isolated from Yellow Sea.</title>
        <authorList>
            <person name="Tang T."/>
            <person name="Liu Q."/>
            <person name="Sun X."/>
        </authorList>
    </citation>
    <scope>NUCLEOTIDE SEQUENCE [LARGE SCALE GENOMIC DNA]</scope>
    <source>
        <strain evidence="6 7">YH-07</strain>
        <plasmid evidence="6 7">unnamed</plasmid>
    </source>
</reference>
<dbReference type="GO" id="GO:0005524">
    <property type="term" value="F:ATP binding"/>
    <property type="evidence" value="ECO:0007669"/>
    <property type="project" value="UniProtKB-KW"/>
</dbReference>
<sequence length="660" mass="73699">MRWVGRAWRPTFSKGSVLPHVGWRELQGNIMGKQVIALEERGDLRERLRRRAIGDKPRAANPSSASGNIAHYLVENELLDRPQARAAQLDARARGVPVATILSEQGSVPREKIIEAIENIDTGLLAGSLEFDVRLPRRDLRELKIICHAQSDKKLFVSSITNMSLVRQRLAPYLNGRELVEVEFSWAKWNEFEPGIDRIIEPGVARPKLDDDTNPRSVIADSAADAEVLELLIDFAALNNVSDIHIEPQKTTYRVYFRHLGKRQLGHSGSIEQYNRLTAMIKDRAQVDPMETRIPLDGSFPIQIRGRGFDVRVATVPTDGREKLTLRLLDPQRAQMPLTQLGISEVDEWRSICGYRNGLVLIVGATGSGKTTTLNATVREMPRVEKSIYTAEDPVEYRIPGVTHVQMNDMVGLDFAKATRAFMRNDPDVIILGEIRDNETASKAIQAAETGHLVIATIHAESVPMALQRLKGLDVKLEDFEMLLRGVMVQFLLRTLCSECHGEGCEECFQQGYGGRTVVSEIARVRTPADVRKMMSPDEKDHYWRPLWKDLESKLEAGVTDGAEIYRTFASELDVMADHSKLLAKVLAAEKAKRDVVTSNVELALVANLPKEDKKKARRLAEARLLQHAVDEEEAEADAASSDGEPLGSKRKSPAEKPEG</sequence>
<dbReference type="AlphaFoldDB" id="A0A345YJL4"/>
<dbReference type="PANTHER" id="PTHR30258:SF3">
    <property type="entry name" value="SLL1921 PROTEIN"/>
    <property type="match status" value="1"/>
</dbReference>
<protein>
    <submittedName>
        <fullName evidence="6">Type II/IV secretion system protein</fullName>
    </submittedName>
</protein>
<dbReference type="InterPro" id="IPR027417">
    <property type="entry name" value="P-loop_NTPase"/>
</dbReference>
<feature type="domain" description="Bacterial type II secretion system protein E" evidence="5">
    <location>
        <begin position="423"/>
        <end position="437"/>
    </location>
</feature>
<keyword evidence="7" id="KW-1185">Reference proteome</keyword>
<feature type="region of interest" description="Disordered" evidence="4">
    <location>
        <begin position="628"/>
        <end position="660"/>
    </location>
</feature>
<dbReference type="SUPFAM" id="SSF160246">
    <property type="entry name" value="EspE N-terminal domain-like"/>
    <property type="match status" value="1"/>
</dbReference>
<evidence type="ECO:0000313" key="7">
    <source>
        <dbReference type="Proteomes" id="UP000254508"/>
    </source>
</evidence>
<dbReference type="PROSITE" id="PS00662">
    <property type="entry name" value="T2SP_E"/>
    <property type="match status" value="1"/>
</dbReference>
<dbReference type="EMBL" id="CP031358">
    <property type="protein sequence ID" value="AXK44116.1"/>
    <property type="molecule type" value="Genomic_DNA"/>
</dbReference>
<evidence type="ECO:0000256" key="2">
    <source>
        <dbReference type="ARBA" id="ARBA00022741"/>
    </source>
</evidence>
<geneLocation type="plasmid" evidence="6 7">
    <name>unnamed</name>
</geneLocation>
<comment type="similarity">
    <text evidence="1">Belongs to the GSP E family.</text>
</comment>
<dbReference type="SMART" id="SM00382">
    <property type="entry name" value="AAA"/>
    <property type="match status" value="1"/>
</dbReference>
<keyword evidence="3" id="KW-0067">ATP-binding</keyword>
<dbReference type="InterPro" id="IPR001482">
    <property type="entry name" value="T2SS/T4SS_dom"/>
</dbReference>
<evidence type="ECO:0000259" key="5">
    <source>
        <dbReference type="PROSITE" id="PS00662"/>
    </source>
</evidence>
<dbReference type="GO" id="GO:0005886">
    <property type="term" value="C:plasma membrane"/>
    <property type="evidence" value="ECO:0007669"/>
    <property type="project" value="TreeGrafter"/>
</dbReference>
<dbReference type="InterPro" id="IPR037257">
    <property type="entry name" value="T2SS_E_N_sf"/>
</dbReference>
<dbReference type="CDD" id="cd01129">
    <property type="entry name" value="PulE-GspE-like"/>
    <property type="match status" value="1"/>
</dbReference>
<dbReference type="Gene3D" id="3.40.50.300">
    <property type="entry name" value="P-loop containing nucleotide triphosphate hydrolases"/>
    <property type="match status" value="1"/>
</dbReference>
<gene>
    <name evidence="6" type="ORF">DVR09_16825</name>
</gene>
<keyword evidence="2" id="KW-0547">Nucleotide-binding</keyword>
<dbReference type="InterPro" id="IPR003593">
    <property type="entry name" value="AAA+_ATPase"/>
</dbReference>
<dbReference type="GO" id="GO:0016887">
    <property type="term" value="F:ATP hydrolysis activity"/>
    <property type="evidence" value="ECO:0007669"/>
    <property type="project" value="TreeGrafter"/>
</dbReference>
<dbReference type="Proteomes" id="UP000254508">
    <property type="component" value="Plasmid unnamed"/>
</dbReference>
<organism evidence="6 7">
    <name type="scientific">Erythrobacter aureus</name>
    <dbReference type="NCBI Taxonomy" id="2182384"/>
    <lineage>
        <taxon>Bacteria</taxon>
        <taxon>Pseudomonadati</taxon>
        <taxon>Pseudomonadota</taxon>
        <taxon>Alphaproteobacteria</taxon>
        <taxon>Sphingomonadales</taxon>
        <taxon>Erythrobacteraceae</taxon>
        <taxon>Erythrobacter/Porphyrobacter group</taxon>
        <taxon>Erythrobacter</taxon>
    </lineage>
</organism>